<dbReference type="InterPro" id="IPR031325">
    <property type="entry name" value="RHS_repeat"/>
</dbReference>
<dbReference type="InterPro" id="IPR036844">
    <property type="entry name" value="Hint_dom_sf"/>
</dbReference>
<comment type="caution">
    <text evidence="2">The sequence shown here is derived from an EMBL/GenBank/DDBJ whole genome shotgun (WGS) entry which is preliminary data.</text>
</comment>
<dbReference type="InterPro" id="IPR050708">
    <property type="entry name" value="T6SS_VgrG/RHS"/>
</dbReference>
<dbReference type="NCBIfam" id="TIGR01643">
    <property type="entry name" value="YD_repeat_2x"/>
    <property type="match status" value="1"/>
</dbReference>
<evidence type="ECO:0000313" key="3">
    <source>
        <dbReference type="Proteomes" id="UP001501563"/>
    </source>
</evidence>
<dbReference type="InterPro" id="IPR022385">
    <property type="entry name" value="Rhs_assc_core"/>
</dbReference>
<dbReference type="Gene3D" id="2.180.10.10">
    <property type="entry name" value="RHS repeat-associated core"/>
    <property type="match status" value="1"/>
</dbReference>
<feature type="region of interest" description="Disordered" evidence="1">
    <location>
        <begin position="202"/>
        <end position="229"/>
    </location>
</feature>
<gene>
    <name evidence="2" type="ORF">GCM10022207_90860</name>
</gene>
<dbReference type="PANTHER" id="PTHR32305">
    <property type="match status" value="1"/>
</dbReference>
<dbReference type="PANTHER" id="PTHR32305:SF17">
    <property type="entry name" value="TRNA NUCLEASE WAPA"/>
    <property type="match status" value="1"/>
</dbReference>
<dbReference type="InterPro" id="IPR006530">
    <property type="entry name" value="YD"/>
</dbReference>
<evidence type="ECO:0000256" key="1">
    <source>
        <dbReference type="SAM" id="MobiDB-lite"/>
    </source>
</evidence>
<dbReference type="SUPFAM" id="SSF51294">
    <property type="entry name" value="Hedgehog/intein (Hint) domain"/>
    <property type="match status" value="1"/>
</dbReference>
<dbReference type="Gene3D" id="2.170.16.10">
    <property type="entry name" value="Hedgehog/Intein (Hint) domain"/>
    <property type="match status" value="1"/>
</dbReference>
<organism evidence="2 3">
    <name type="scientific">Streptomyces lannensis</name>
    <dbReference type="NCBI Taxonomy" id="766498"/>
    <lineage>
        <taxon>Bacteria</taxon>
        <taxon>Bacillati</taxon>
        <taxon>Actinomycetota</taxon>
        <taxon>Actinomycetes</taxon>
        <taxon>Kitasatosporales</taxon>
        <taxon>Streptomycetaceae</taxon>
        <taxon>Streptomyces</taxon>
    </lineage>
</organism>
<accession>A0ABP7LRK8</accession>
<reference evidence="3" key="1">
    <citation type="journal article" date="2019" name="Int. J. Syst. Evol. Microbiol.">
        <title>The Global Catalogue of Microorganisms (GCM) 10K type strain sequencing project: providing services to taxonomists for standard genome sequencing and annotation.</title>
        <authorList>
            <consortium name="The Broad Institute Genomics Platform"/>
            <consortium name="The Broad Institute Genome Sequencing Center for Infectious Disease"/>
            <person name="Wu L."/>
            <person name="Ma J."/>
        </authorList>
    </citation>
    <scope>NUCLEOTIDE SEQUENCE [LARGE SCALE GENOMIC DNA]</scope>
    <source>
        <strain evidence="3">JCM 16578</strain>
    </source>
</reference>
<feature type="region of interest" description="Disordered" evidence="1">
    <location>
        <begin position="329"/>
        <end position="350"/>
    </location>
</feature>
<sequence length="2336" mass="247916">MALTLAIPTAAPAAAQTKDRAGAPAVQQTRAVKGVTTLTPRKLAVRDQAKKAFHAEKAHWPTAASATATLAAPKTGAKQGAKASADGTPVWTRAVGPAKGPYRGPKKVSVHVLPHQDATKLGVAGVVLTVQPTAGGQGKVQLGLDYSTFAQAYGGNYADRLHLVKFPACALTTPQRAACRTQTPLATDQDLTAHELATTLTLQGSSSQVSPSQAPATGHTTASPASYTTSTASGAETMVLAATAASTTEGGGAGSYNATVLAPSGSWTGGSSSGSFTYSYPIAPAPSSGSLKPSVGLAYDSGSVDGQTSSTQAQSSWVGDGWNTPDSYVEQSFTSCSDNPEGSASPVSSEDKCYDGPILTLALNGSSTSLVQDGTSGTWKLADDNGSTIKHVTNSNNGSGTYNTDYWIITERDGTQYYFGRNQLPGWSSGKTTTKSVDSVPVYSAHSGDPCYKSSGFSDSVCTMAYKWHLDYVVDAHSNAMAYYYAQDTNYYGEQNGAHNVSYVRGSYLSRIDYGFRDSGAYGTAPDKVVFNPTSRCTLASCDPLSASTAASQYPDVPYDLVCAQGATCPAHTPSFFSTVRLASITVQQYSVTAAQYQTVDTYTLHQTEPATGDGTSPTLWLAAITHEGDDTTAGGSTSPITLPDVKFTAVDLKNRVDTSNFPGLYRYRISGITNEMGGLTSITYDTPEACTATYVGTADPKTNTKSCYPVSWTPKDYLNPITDWFQKYAVTQVLETDSTGGAVAKRTDYTYNGGAAWHHDDNEVVKAKYRTWGQFRGYASVETRTGDGANDPQTKSVTSYYRGMDDDWLSSSSRRSVNVTDSQQGEHPDRDQLAGNPLETTAYTGVGGTVDNSTITSYWISAATATRARTGMPALTAHATNVAETWTRQAVTDGTNPWRVTQTDNTFDATPADDNFALLTYSYAHTVPAEAAYDQCTAITYAKANTSTNLVGLEASKETDSVACAGFSQNTPASVPKTLNSLTAPVSVSRPDQVVSATRTYYDDTSFSTVFPQTAAPTKGEITMARHASAYSGGAFTWQTQTRATYDTYGRPKDGYDANGNKTTTAYTVDSVGLTTGTTIANAKNQTSHTTTDPTRGLTLTATDANGLTDSVHYDALGRTTEVWQHNRPTSAPADTKYDYTVLPNSQSGTTTQTLNDSLGYATSYNLVDSLGRPRQTQTPTPQGGRLITESFYDSHGWVWKKNNAYWDPNGLPTLATASVQDSQIPNQDRYTLDGLGRVAIDDSEQYSVVKQRTTTVYSGDATTVIPPTGGTVKTTRTDPLGRTSEVDAYSARPTLTTPLNTFTGLFSVTGGTSNPITYGYDGHGKQNTVTSKGSTWTTVYDLLGRVTSKTDPDAGTSTMLYDAAGNLTQTTDPRGKNVSYTYDVLNRKTGQYASTATAQAPGASGNQTAAWTYDNDNAVTGVTNPIGKTTNTTAYNAGNAYTTQQVGFNAFGESLGQSITIPAVHGALGGKTYTFRHTYSADTGLLYTDNYPLGGGLPNEIAGHTYSTALDLPNGLGTPSYGYAQNTTYSAYGQVLQETLGMSTNLAYLTNTYDPHTGALTDQLVTRSTTPAKVDEQNYTYDPAGNTTKQVATRLGTTAAPETQCYQYDQLDRLTQAWTATDACSATPTTSSHTQVGDPLAGGTAYWTSWDFDALGQRQHQVEHSTTGGTDTTTSYTYNYNGNGTVQPHALASTQDSSASNATTSYAYDKAGNTTGRNTVASGNQTLAWNEAGQLTQVSGGKSGTTSYIYDADGNVLLQTDPSSTTLYLPGEQLTLTGSTTTGVRYLPLPGGGTVVRTGTTTNYKFEITDPHGTSSLYLDNTAQTPTWRQFTPYGGTRGATVSWIDNRGFLNAPNNTNTGLTQIGARQYDPTLGRFTSLDPVFAATDDQQLAGYAYSASNPVTYSDPTGLYCDGCSVNNPDSAWAPDKHNGPGCTTEGCYAKNSIGSYVAVTGPAASYRPSSKSGTHHSGGGGDHPSGLGGFLSGLVDQGKDMVTGSVNQALDSVTTAGDCILDGDLRSCTNFTPEGVLVNQGIPAIDGIWDTGVSIYTEYKQGDGAYASGRVSAFAAVELLTRGRGTAAEAEGGMSLSRWFARKCSFTPATPVLMANGKTKPIGNIKTGDKVEAADPGNGKHQGPRKVTATHINHDYDLLDLRIQRTGGKVETLHTTASHPFWDDTLHTWVPAGQLRKGHALNTVSDQHVYVTGVIRRPGDRDMYNLTVDDLHTYYVLAGSTPVLVHNTGCGITTRTERAGDLGKYTEGQKTRDPASQWYHEELSNEELLDGINNPGEGDGLLVSRDGTILGGHHRWDELQTRVRDGRIDPDTPIRVDVYDPE</sequence>
<evidence type="ECO:0000313" key="2">
    <source>
        <dbReference type="EMBL" id="GAA3907225.1"/>
    </source>
</evidence>
<dbReference type="Pfam" id="PF07591">
    <property type="entry name" value="PT-HINT"/>
    <property type="match status" value="1"/>
</dbReference>
<dbReference type="Proteomes" id="UP001501563">
    <property type="component" value="Unassembled WGS sequence"/>
</dbReference>
<feature type="compositionally biased region" description="Polar residues" evidence="1">
    <location>
        <begin position="329"/>
        <end position="348"/>
    </location>
</feature>
<name>A0ABP7LRK8_9ACTN</name>
<feature type="region of interest" description="Disordered" evidence="1">
    <location>
        <begin position="2111"/>
        <end position="2139"/>
    </location>
</feature>
<feature type="region of interest" description="Disordered" evidence="1">
    <location>
        <begin position="811"/>
        <end position="838"/>
    </location>
</feature>
<dbReference type="EMBL" id="BAAAZA010000068">
    <property type="protein sequence ID" value="GAA3907225.1"/>
    <property type="molecule type" value="Genomic_DNA"/>
</dbReference>
<protein>
    <submittedName>
        <fullName evidence="2">RHS repeat-associated core domain-containing protein</fullName>
    </submittedName>
</protein>
<proteinExistence type="predicted"/>
<keyword evidence="3" id="KW-1185">Reference proteome</keyword>
<feature type="region of interest" description="Disordered" evidence="1">
    <location>
        <begin position="74"/>
        <end position="98"/>
    </location>
</feature>
<dbReference type="NCBIfam" id="TIGR03696">
    <property type="entry name" value="Rhs_assc_core"/>
    <property type="match status" value="1"/>
</dbReference>
<dbReference type="CDD" id="cd00081">
    <property type="entry name" value="Hint"/>
    <property type="match status" value="1"/>
</dbReference>
<dbReference type="PROSITE" id="PS50818">
    <property type="entry name" value="INTEIN_C_TER"/>
    <property type="match status" value="1"/>
</dbReference>
<dbReference type="InterPro" id="IPR030934">
    <property type="entry name" value="Intein_C"/>
</dbReference>
<dbReference type="NCBIfam" id="TIGR01443">
    <property type="entry name" value="intein_Cterm"/>
    <property type="match status" value="1"/>
</dbReference>
<dbReference type="Pfam" id="PF05593">
    <property type="entry name" value="RHS_repeat"/>
    <property type="match status" value="2"/>
</dbReference>